<dbReference type="CDD" id="cd17546">
    <property type="entry name" value="REC_hyHK_CKI1_RcsC-like"/>
    <property type="match status" value="1"/>
</dbReference>
<dbReference type="Pfam" id="PF00512">
    <property type="entry name" value="HisKA"/>
    <property type="match status" value="1"/>
</dbReference>
<feature type="modified residue" description="4-aspartylphosphate" evidence="16">
    <location>
        <position position="1095"/>
    </location>
</feature>
<feature type="transmembrane region" description="Helical" evidence="17">
    <location>
        <begin position="187"/>
        <end position="207"/>
    </location>
</feature>
<dbReference type="InterPro" id="IPR004358">
    <property type="entry name" value="Sig_transdc_His_kin-like_C"/>
</dbReference>
<dbReference type="Gene3D" id="3.30.565.10">
    <property type="entry name" value="Histidine kinase-like ATPase, C-terminal domain"/>
    <property type="match status" value="1"/>
</dbReference>
<dbReference type="PANTHER" id="PTHR45339:SF1">
    <property type="entry name" value="HYBRID SIGNAL TRANSDUCTION HISTIDINE KINASE J"/>
    <property type="match status" value="1"/>
</dbReference>
<evidence type="ECO:0000256" key="17">
    <source>
        <dbReference type="SAM" id="Phobius"/>
    </source>
</evidence>
<evidence type="ECO:0000256" key="1">
    <source>
        <dbReference type="ARBA" id="ARBA00000085"/>
    </source>
</evidence>
<dbReference type="SUPFAM" id="SSF52172">
    <property type="entry name" value="CheY-like"/>
    <property type="match status" value="2"/>
</dbReference>
<keyword evidence="11 17" id="KW-1133">Transmembrane helix</keyword>
<evidence type="ECO:0000259" key="18">
    <source>
        <dbReference type="PROSITE" id="PS50109"/>
    </source>
</evidence>
<dbReference type="InterPro" id="IPR005467">
    <property type="entry name" value="His_kinase_dom"/>
</dbReference>
<feature type="transmembrane region" description="Helical" evidence="17">
    <location>
        <begin position="154"/>
        <end position="175"/>
    </location>
</feature>
<sequence length="1314" mass="147692">MEKSLYNNRSLYRLLPTTLSFVVMLLGALVMMGWIIRNESLVQISSSFVPMQFNTALAFLFSGAALWGVIEKYYQITLSAAIIVLIISGLTLSQYLFGIDLNIDQLLMEHYIDTNTSSPGRMAPNTAVCFLLLSCVGILTSYAKSISWAKQVSFIGIIIALALSLVAFTGYFNGIESSYGWGRYTQMALHTSVGFILMAVAFVIIYLQRWQAVINPVNITALFSIFIITVTFTLWQAISSHEHKQVLKQLNFYADNIEKDLLSEFIKYSDGLVRLKRTIESNSFELDSAPTQFNSQLINYSAMDSLSLMATVSEVEFTHPDTSYESLFTSFSYRPSHMNNQLLVSSDNSIVGVSDVKKFGALGNYFVLFSKAQIDDYPDIQRIVALIDVDNFITAALERYESYPLEIKIDDASGRLYPIVWGSSNNDLKTARKIMNSGWTVQVSANSMDLADGSLANVVLAFGLIFSALVAAISQLFLNAREKASRLSSEVSSRKEAHQKVTEAKLITELASKVSGLGVWTWDLRTNELTWDENMYRIYQVPVSLVDHQLLYDNWQEALHPEDREGAEKSLLQAIREKTDWYHEFRLVVKNNKVRFIKAAGTIIFDDDGIPVTMIGGNLDITQLREAQERMEVLKEQSDKNNLAKSQFLANMSHEIRTPMNGVLGITDLLQQTKLTPLQQEYLELIKTSASSLLRILNDILDHSKIEAGMLELSEDHFSLDNKVGDLLKGFAPTAHQKMIELEYNIEASIPDCIYADPMRVGQIIFNLVGNAVKFTQTGEVIVEISTNNDMKLRSPGDDFILQIAVKDTGIGIPKAKIDTIFEPFGQADNTTTRRFGGTGLGLPIVRQLVHLMGGRLSLESQESIGTLMTVEIPVKVGDQAMLDPEEGHAHIINSFDFTGITCLAVDDNSINRKWLNNMISSWGCKAIVAGSGEQAIALYQSAMEKRDKIDVLIIDKDMPGMDGFSLLERLRGQYKNIPTPVFMLNSSDIAEDLELLRQNEIEHYLLKPVKQSEVFNALTEILQHERPDLQSKSSTELAPPERLLNVLVAEDNPINSRLVHDILTYRGHNSSLVFNGKQALEQYKSEDYDLILMDVQMPEMDGLEATSLIRKFEKHRGIEPIKIVGLTAHALSGDREVCLDAGMDDYLTKPIDSARLLTTIESYFTSTDAIQPLPEQVTITKQQKPENNPETNKKPTEDYRWFDFDDVMKVTSGQLETVEAMVSMTMNILPQEIADVAEMRDNEEWSSVAKQLHRMKGMLGNLTGSRLQSQFIELEQVAKSEDLPLFNRLWSAMELKLKAFLMELEDFEDRSKK</sequence>
<dbReference type="InterPro" id="IPR003661">
    <property type="entry name" value="HisK_dim/P_dom"/>
</dbReference>
<evidence type="ECO:0000313" key="22">
    <source>
        <dbReference type="Proteomes" id="UP000682739"/>
    </source>
</evidence>
<dbReference type="FunFam" id="3.30.565.10:FF:000010">
    <property type="entry name" value="Sensor histidine kinase RcsC"/>
    <property type="match status" value="1"/>
</dbReference>
<reference evidence="21" key="1">
    <citation type="submission" date="2021-03" db="EMBL/GenBank/DDBJ databases">
        <title>Description of Psychrosphaera ytuae sp. nov. isolated from deep sea sediment of South China Sea.</title>
        <authorList>
            <person name="Zhang J."/>
            <person name="Xu X.-D."/>
        </authorList>
    </citation>
    <scope>NUCLEOTIDE SEQUENCE</scope>
    <source>
        <strain evidence="21">MTZ26</strain>
    </source>
</reference>
<evidence type="ECO:0000313" key="21">
    <source>
        <dbReference type="EMBL" id="QTH63563.1"/>
    </source>
</evidence>
<keyword evidence="6" id="KW-0808">Transferase</keyword>
<protein>
    <recommendedName>
        <fullName evidence="15">Sensory/regulatory protein RpfC</fullName>
        <ecNumber evidence="3">2.7.13.3</ecNumber>
    </recommendedName>
</protein>
<dbReference type="RefSeq" id="WP_208831619.1">
    <property type="nucleotide sequence ID" value="NZ_CP072110.1"/>
</dbReference>
<dbReference type="InterPro" id="IPR000700">
    <property type="entry name" value="PAS-assoc_C"/>
</dbReference>
<evidence type="ECO:0000256" key="3">
    <source>
        <dbReference type="ARBA" id="ARBA00012438"/>
    </source>
</evidence>
<dbReference type="Gene3D" id="3.40.50.2300">
    <property type="match status" value="2"/>
</dbReference>
<dbReference type="InterPro" id="IPR011006">
    <property type="entry name" value="CheY-like_superfamily"/>
</dbReference>
<feature type="domain" description="Response regulatory" evidence="19">
    <location>
        <begin position="902"/>
        <end position="1023"/>
    </location>
</feature>
<keyword evidence="12" id="KW-0902">Two-component regulatory system</keyword>
<dbReference type="InterPro" id="IPR000014">
    <property type="entry name" value="PAS"/>
</dbReference>
<dbReference type="SUPFAM" id="SSF47384">
    <property type="entry name" value="Homodimeric domain of signal transducing histidine kinase"/>
    <property type="match status" value="1"/>
</dbReference>
<feature type="domain" description="PAC" evidence="20">
    <location>
        <begin position="581"/>
        <end position="633"/>
    </location>
</feature>
<evidence type="ECO:0000256" key="13">
    <source>
        <dbReference type="ARBA" id="ARBA00023136"/>
    </source>
</evidence>
<dbReference type="KEGG" id="psym:J1N51_12660"/>
<keyword evidence="10" id="KW-0067">ATP-binding</keyword>
<dbReference type="FunFam" id="1.10.287.130:FF:000002">
    <property type="entry name" value="Two-component osmosensing histidine kinase"/>
    <property type="match status" value="1"/>
</dbReference>
<evidence type="ECO:0000256" key="5">
    <source>
        <dbReference type="ARBA" id="ARBA00022553"/>
    </source>
</evidence>
<dbReference type="PROSITE" id="PS50109">
    <property type="entry name" value="HIS_KIN"/>
    <property type="match status" value="1"/>
</dbReference>
<evidence type="ECO:0000259" key="19">
    <source>
        <dbReference type="PROSITE" id="PS50110"/>
    </source>
</evidence>
<comment type="subunit">
    <text evidence="14">At low DSF concentrations, interacts with RpfF.</text>
</comment>
<evidence type="ECO:0000256" key="16">
    <source>
        <dbReference type="PROSITE-ProRule" id="PRU00169"/>
    </source>
</evidence>
<feature type="modified residue" description="4-aspartylphosphate" evidence="16">
    <location>
        <position position="956"/>
    </location>
</feature>
<dbReference type="Gene3D" id="3.30.450.20">
    <property type="entry name" value="PAS domain"/>
    <property type="match status" value="1"/>
</dbReference>
<keyword evidence="5 16" id="KW-0597">Phosphoprotein</keyword>
<evidence type="ECO:0000256" key="7">
    <source>
        <dbReference type="ARBA" id="ARBA00022692"/>
    </source>
</evidence>
<feature type="domain" description="Response regulatory" evidence="19">
    <location>
        <begin position="1046"/>
        <end position="1165"/>
    </location>
</feature>
<keyword evidence="22" id="KW-1185">Reference proteome</keyword>
<dbReference type="SMART" id="SM00448">
    <property type="entry name" value="REC"/>
    <property type="match status" value="2"/>
</dbReference>
<dbReference type="InterPro" id="IPR036641">
    <property type="entry name" value="HPT_dom_sf"/>
</dbReference>
<dbReference type="Proteomes" id="UP000682739">
    <property type="component" value="Chromosome"/>
</dbReference>
<dbReference type="InterPro" id="IPR036097">
    <property type="entry name" value="HisK_dim/P_sf"/>
</dbReference>
<comment type="catalytic activity">
    <reaction evidence="1">
        <text>ATP + protein L-histidine = ADP + protein N-phospho-L-histidine.</text>
        <dbReference type="EC" id="2.7.13.3"/>
    </reaction>
</comment>
<dbReference type="CDD" id="cd00082">
    <property type="entry name" value="HisKA"/>
    <property type="match status" value="1"/>
</dbReference>
<keyword evidence="7 17" id="KW-0812">Transmembrane</keyword>
<proteinExistence type="predicted"/>
<dbReference type="InterPro" id="IPR013655">
    <property type="entry name" value="PAS_fold_3"/>
</dbReference>
<dbReference type="PROSITE" id="PS50110">
    <property type="entry name" value="RESPONSE_REGULATORY"/>
    <property type="match status" value="2"/>
</dbReference>
<dbReference type="PANTHER" id="PTHR45339">
    <property type="entry name" value="HYBRID SIGNAL TRANSDUCTION HISTIDINE KINASE J"/>
    <property type="match status" value="1"/>
</dbReference>
<dbReference type="GO" id="GO:0005886">
    <property type="term" value="C:plasma membrane"/>
    <property type="evidence" value="ECO:0007669"/>
    <property type="project" value="UniProtKB-SubCell"/>
</dbReference>
<dbReference type="SMART" id="SM00387">
    <property type="entry name" value="HATPase_c"/>
    <property type="match status" value="1"/>
</dbReference>
<dbReference type="SMART" id="SM00388">
    <property type="entry name" value="HisKA"/>
    <property type="match status" value="1"/>
</dbReference>
<feature type="domain" description="Histidine kinase" evidence="18">
    <location>
        <begin position="651"/>
        <end position="877"/>
    </location>
</feature>
<feature type="transmembrane region" description="Helical" evidence="17">
    <location>
        <begin position="48"/>
        <end position="69"/>
    </location>
</feature>
<evidence type="ECO:0000256" key="15">
    <source>
        <dbReference type="ARBA" id="ARBA00068150"/>
    </source>
</evidence>
<dbReference type="CDD" id="cd00130">
    <property type="entry name" value="PAS"/>
    <property type="match status" value="1"/>
</dbReference>
<feature type="transmembrane region" description="Helical" evidence="17">
    <location>
        <begin position="12"/>
        <end position="36"/>
    </location>
</feature>
<dbReference type="Pfam" id="PF08447">
    <property type="entry name" value="PAS_3"/>
    <property type="match status" value="1"/>
</dbReference>
<dbReference type="InterPro" id="IPR001789">
    <property type="entry name" value="Sig_transdc_resp-reg_receiver"/>
</dbReference>
<dbReference type="Pfam" id="PF00072">
    <property type="entry name" value="Response_reg"/>
    <property type="match status" value="2"/>
</dbReference>
<name>A0A975DB26_9GAMM</name>
<dbReference type="Gene3D" id="2.10.70.100">
    <property type="match status" value="1"/>
</dbReference>
<dbReference type="PRINTS" id="PR00344">
    <property type="entry name" value="BCTRLSENSOR"/>
</dbReference>
<dbReference type="PROSITE" id="PS50113">
    <property type="entry name" value="PAC"/>
    <property type="match status" value="1"/>
</dbReference>
<feature type="transmembrane region" description="Helical" evidence="17">
    <location>
        <begin position="76"/>
        <end position="97"/>
    </location>
</feature>
<dbReference type="InterPro" id="IPR036890">
    <property type="entry name" value="HATPase_C_sf"/>
</dbReference>
<dbReference type="InterPro" id="IPR003594">
    <property type="entry name" value="HATPase_dom"/>
</dbReference>
<evidence type="ECO:0000256" key="8">
    <source>
        <dbReference type="ARBA" id="ARBA00022741"/>
    </source>
</evidence>
<feature type="transmembrane region" description="Helical" evidence="17">
    <location>
        <begin position="219"/>
        <end position="238"/>
    </location>
</feature>
<comment type="subcellular location">
    <subcellularLocation>
        <location evidence="2">Cell membrane</location>
        <topology evidence="2">Multi-pass membrane protein</topology>
    </subcellularLocation>
</comment>
<evidence type="ECO:0000256" key="2">
    <source>
        <dbReference type="ARBA" id="ARBA00004651"/>
    </source>
</evidence>
<dbReference type="EC" id="2.7.13.3" evidence="3"/>
<evidence type="ECO:0000256" key="6">
    <source>
        <dbReference type="ARBA" id="ARBA00022679"/>
    </source>
</evidence>
<evidence type="ECO:0000256" key="14">
    <source>
        <dbReference type="ARBA" id="ARBA00064003"/>
    </source>
</evidence>
<dbReference type="InterPro" id="IPR035965">
    <property type="entry name" value="PAS-like_dom_sf"/>
</dbReference>
<evidence type="ECO:0000256" key="10">
    <source>
        <dbReference type="ARBA" id="ARBA00022840"/>
    </source>
</evidence>
<dbReference type="SUPFAM" id="SSF55874">
    <property type="entry name" value="ATPase domain of HSP90 chaperone/DNA topoisomerase II/histidine kinase"/>
    <property type="match status" value="1"/>
</dbReference>
<dbReference type="EMBL" id="CP072110">
    <property type="protein sequence ID" value="QTH63563.1"/>
    <property type="molecule type" value="Genomic_DNA"/>
</dbReference>
<dbReference type="Gene3D" id="1.20.120.160">
    <property type="entry name" value="HPT domain"/>
    <property type="match status" value="1"/>
</dbReference>
<keyword evidence="9" id="KW-0418">Kinase</keyword>
<evidence type="ECO:0000256" key="11">
    <source>
        <dbReference type="ARBA" id="ARBA00022989"/>
    </source>
</evidence>
<evidence type="ECO:0000256" key="4">
    <source>
        <dbReference type="ARBA" id="ARBA00022475"/>
    </source>
</evidence>
<evidence type="ECO:0000259" key="20">
    <source>
        <dbReference type="PROSITE" id="PS50113"/>
    </source>
</evidence>
<evidence type="ECO:0000256" key="9">
    <source>
        <dbReference type="ARBA" id="ARBA00022777"/>
    </source>
</evidence>
<dbReference type="CDD" id="cd00156">
    <property type="entry name" value="REC"/>
    <property type="match status" value="1"/>
</dbReference>
<dbReference type="SUPFAM" id="SSF55785">
    <property type="entry name" value="PYP-like sensor domain (PAS domain)"/>
    <property type="match status" value="1"/>
</dbReference>
<dbReference type="CDD" id="cd16922">
    <property type="entry name" value="HATPase_EvgS-ArcB-TorS-like"/>
    <property type="match status" value="1"/>
</dbReference>
<evidence type="ECO:0000256" key="12">
    <source>
        <dbReference type="ARBA" id="ARBA00023012"/>
    </source>
</evidence>
<dbReference type="GO" id="GO:0000155">
    <property type="term" value="F:phosphorelay sensor kinase activity"/>
    <property type="evidence" value="ECO:0007669"/>
    <property type="project" value="InterPro"/>
</dbReference>
<dbReference type="GO" id="GO:0005524">
    <property type="term" value="F:ATP binding"/>
    <property type="evidence" value="ECO:0007669"/>
    <property type="project" value="UniProtKB-KW"/>
</dbReference>
<gene>
    <name evidence="21" type="ORF">J1N51_12660</name>
</gene>
<dbReference type="Gene3D" id="1.10.287.130">
    <property type="match status" value="1"/>
</dbReference>
<keyword evidence="13 17" id="KW-0472">Membrane</keyword>
<keyword evidence="8" id="KW-0547">Nucleotide-binding</keyword>
<feature type="transmembrane region" description="Helical" evidence="17">
    <location>
        <begin position="122"/>
        <end position="142"/>
    </location>
</feature>
<keyword evidence="4" id="KW-1003">Cell membrane</keyword>
<accession>A0A975DB26</accession>
<organism evidence="21 22">
    <name type="scientific">Psychrosphaera ytuae</name>
    <dbReference type="NCBI Taxonomy" id="2820710"/>
    <lineage>
        <taxon>Bacteria</taxon>
        <taxon>Pseudomonadati</taxon>
        <taxon>Pseudomonadota</taxon>
        <taxon>Gammaproteobacteria</taxon>
        <taxon>Alteromonadales</taxon>
        <taxon>Pseudoalteromonadaceae</taxon>
        <taxon>Psychrosphaera</taxon>
    </lineage>
</organism>
<dbReference type="Pfam" id="PF02518">
    <property type="entry name" value="HATPase_c"/>
    <property type="match status" value="1"/>
</dbReference>
<dbReference type="SUPFAM" id="SSF47226">
    <property type="entry name" value="Histidine-containing phosphotransfer domain, HPT domain"/>
    <property type="match status" value="1"/>
</dbReference>